<organism evidence="1 2">
    <name type="scientific">Calicophoron daubneyi</name>
    <name type="common">Rumen fluke</name>
    <name type="synonym">Paramphistomum daubneyi</name>
    <dbReference type="NCBI Taxonomy" id="300641"/>
    <lineage>
        <taxon>Eukaryota</taxon>
        <taxon>Metazoa</taxon>
        <taxon>Spiralia</taxon>
        <taxon>Lophotrochozoa</taxon>
        <taxon>Platyhelminthes</taxon>
        <taxon>Trematoda</taxon>
        <taxon>Digenea</taxon>
        <taxon>Plagiorchiida</taxon>
        <taxon>Pronocephalata</taxon>
        <taxon>Paramphistomoidea</taxon>
        <taxon>Paramphistomidae</taxon>
        <taxon>Calicophoron</taxon>
    </lineage>
</organism>
<evidence type="ECO:0000313" key="2">
    <source>
        <dbReference type="Proteomes" id="UP001497525"/>
    </source>
</evidence>
<gene>
    <name evidence="1" type="ORF">CDAUBV1_LOCUS11440</name>
</gene>
<dbReference type="Proteomes" id="UP001497525">
    <property type="component" value="Unassembled WGS sequence"/>
</dbReference>
<sequence length="299" mass="34114">MNDCDANKAFISLWSVTDKIFEHVSDIHNLLDTTSFPVDGSLSDDPPTYESSASKHLIDLLKEKVHRLEDLNKQRKLLYDQYLNKRNGCELVKNVRPEEKQQVWDEKRGFTNPYASTPKDAAIRILRSFVRSRRAALKANQALLDRIQQGFTDLSNQSFRLNDQGYSWDPTEKKKFYKELGLMGVFSTQFTEDQVSLLRDGKILEENILSVLHDTGEQTSKLMKTVQDSYRHAREIFVPTFFDLLLPILEGLAKPPSENMLQPLVGFVVAGILGLGKEFLKAAEAYQDALQDLAEFIVP</sequence>
<dbReference type="EMBL" id="CAXLJL010000378">
    <property type="protein sequence ID" value="CAL5137178.1"/>
    <property type="molecule type" value="Genomic_DNA"/>
</dbReference>
<comment type="caution">
    <text evidence="1">The sequence shown here is derived from an EMBL/GenBank/DDBJ whole genome shotgun (WGS) entry which is preliminary data.</text>
</comment>
<protein>
    <submittedName>
        <fullName evidence="1">Uncharacterized protein</fullName>
    </submittedName>
</protein>
<evidence type="ECO:0000313" key="1">
    <source>
        <dbReference type="EMBL" id="CAL5137178.1"/>
    </source>
</evidence>
<name>A0AAV2TLB8_CALDB</name>
<accession>A0AAV2TLB8</accession>
<proteinExistence type="predicted"/>
<reference evidence="1" key="1">
    <citation type="submission" date="2024-06" db="EMBL/GenBank/DDBJ databases">
        <authorList>
            <person name="Liu X."/>
            <person name="Lenzi L."/>
            <person name="Haldenby T S."/>
            <person name="Uol C."/>
        </authorList>
    </citation>
    <scope>NUCLEOTIDE SEQUENCE</scope>
</reference>
<dbReference type="AlphaFoldDB" id="A0AAV2TLB8"/>